<sequence length="147" mass="16615">MVLRSFITHFLKIGNNVVLTYFTLSAHDVTDNERCLFWILGKQDPAHLDNRLNKVSSHLASVLCLLALFLRVPPRPTRCAFLGQVTGRANRQRRPLNDNVEEMHPGRRSSSQRHACKCNYPGEPRTLPAGGRFTASCLDTHLPGRVR</sequence>
<gene>
    <name evidence="1" type="ORF">DPEC_G00274880</name>
</gene>
<reference evidence="1" key="1">
    <citation type="submission" date="2021-05" db="EMBL/GenBank/DDBJ databases">
        <authorList>
            <person name="Pan Q."/>
            <person name="Jouanno E."/>
            <person name="Zahm M."/>
            <person name="Klopp C."/>
            <person name="Cabau C."/>
            <person name="Louis A."/>
            <person name="Berthelot C."/>
            <person name="Parey E."/>
            <person name="Roest Crollius H."/>
            <person name="Montfort J."/>
            <person name="Robinson-Rechavi M."/>
            <person name="Bouchez O."/>
            <person name="Lampietro C."/>
            <person name="Lopez Roques C."/>
            <person name="Donnadieu C."/>
            <person name="Postlethwait J."/>
            <person name="Bobe J."/>
            <person name="Dillon D."/>
            <person name="Chandos A."/>
            <person name="von Hippel F."/>
            <person name="Guiguen Y."/>
        </authorList>
    </citation>
    <scope>NUCLEOTIDE SEQUENCE</scope>
    <source>
        <strain evidence="1">YG-Jan2019</strain>
    </source>
</reference>
<evidence type="ECO:0000313" key="2">
    <source>
        <dbReference type="Proteomes" id="UP001157502"/>
    </source>
</evidence>
<protein>
    <submittedName>
        <fullName evidence="1">Uncharacterized protein</fullName>
    </submittedName>
</protein>
<proteinExistence type="predicted"/>
<comment type="caution">
    <text evidence="1">The sequence shown here is derived from an EMBL/GenBank/DDBJ whole genome shotgun (WGS) entry which is preliminary data.</text>
</comment>
<keyword evidence="2" id="KW-1185">Reference proteome</keyword>
<name>A0ACC2FL53_DALPE</name>
<dbReference type="Proteomes" id="UP001157502">
    <property type="component" value="Chromosome 25"/>
</dbReference>
<dbReference type="EMBL" id="CM055752">
    <property type="protein sequence ID" value="KAJ7992083.1"/>
    <property type="molecule type" value="Genomic_DNA"/>
</dbReference>
<evidence type="ECO:0000313" key="1">
    <source>
        <dbReference type="EMBL" id="KAJ7992083.1"/>
    </source>
</evidence>
<accession>A0ACC2FL53</accession>
<organism evidence="1 2">
    <name type="scientific">Dallia pectoralis</name>
    <name type="common">Alaska blackfish</name>
    <dbReference type="NCBI Taxonomy" id="75939"/>
    <lineage>
        <taxon>Eukaryota</taxon>
        <taxon>Metazoa</taxon>
        <taxon>Chordata</taxon>
        <taxon>Craniata</taxon>
        <taxon>Vertebrata</taxon>
        <taxon>Euteleostomi</taxon>
        <taxon>Actinopterygii</taxon>
        <taxon>Neopterygii</taxon>
        <taxon>Teleostei</taxon>
        <taxon>Protacanthopterygii</taxon>
        <taxon>Esociformes</taxon>
        <taxon>Umbridae</taxon>
        <taxon>Dallia</taxon>
    </lineage>
</organism>